<organism evidence="2 3">
    <name type="scientific">Litorilinea aerophila</name>
    <dbReference type="NCBI Taxonomy" id="1204385"/>
    <lineage>
        <taxon>Bacteria</taxon>
        <taxon>Bacillati</taxon>
        <taxon>Chloroflexota</taxon>
        <taxon>Caldilineae</taxon>
        <taxon>Caldilineales</taxon>
        <taxon>Caldilineaceae</taxon>
        <taxon>Litorilinea</taxon>
    </lineage>
</organism>
<keyword evidence="3" id="KW-1185">Reference proteome</keyword>
<dbReference type="InterPro" id="IPR028098">
    <property type="entry name" value="Glyco_trans_4-like_N"/>
</dbReference>
<sequence>MTMRVGIAIEETWDFLHEIYADLSAHHQTTLFRRRTLSLPVLNGRFNRLVFQRDLQQFLRQQDVVFFEWASGLLAAATHLPKCCGIVTRLHRYELYQWADRINWDAVDRIILVSEAKRQEFTARFPEQAAKITVIPEAVSLERFRPTFKPFAGDLGILCHLRPRKRVYDLILTFYELLQEGHDFHLHVGGGEAAGFAEYSTALYELVRRLGIGDRVTFYGHVERPEEWYRRIDILISNSYSEGLQVTPLEAMAAGCYCLSHRWEGAEELFPEENLFYTSSELKRQILAYSQLTETERQLKKFALRARVRDHFNVDRTKVAIRQLIEGAALQVAL</sequence>
<dbReference type="OrthoDB" id="9768685at2"/>
<dbReference type="InParanoid" id="A0A540VH68"/>
<dbReference type="GO" id="GO:0016740">
    <property type="term" value="F:transferase activity"/>
    <property type="evidence" value="ECO:0007669"/>
    <property type="project" value="UniProtKB-KW"/>
</dbReference>
<evidence type="ECO:0000259" key="1">
    <source>
        <dbReference type="Pfam" id="PF13439"/>
    </source>
</evidence>
<protein>
    <submittedName>
        <fullName evidence="2">Glycosyltransferase family 4 protein</fullName>
    </submittedName>
</protein>
<dbReference type="AlphaFoldDB" id="A0A540VH68"/>
<gene>
    <name evidence="2" type="ORF">FKZ61_11615</name>
</gene>
<name>A0A540VH68_9CHLR</name>
<comment type="caution">
    <text evidence="2">The sequence shown here is derived from an EMBL/GenBank/DDBJ whole genome shotgun (WGS) entry which is preliminary data.</text>
</comment>
<dbReference type="Pfam" id="PF13439">
    <property type="entry name" value="Glyco_transf_4"/>
    <property type="match status" value="1"/>
</dbReference>
<keyword evidence="2" id="KW-0808">Transferase</keyword>
<dbReference type="RefSeq" id="WP_141610302.1">
    <property type="nucleotide sequence ID" value="NZ_VIGC02000013.1"/>
</dbReference>
<dbReference type="PANTHER" id="PTHR12526">
    <property type="entry name" value="GLYCOSYLTRANSFERASE"/>
    <property type="match status" value="1"/>
</dbReference>
<dbReference type="Gene3D" id="3.40.50.2000">
    <property type="entry name" value="Glycogen Phosphorylase B"/>
    <property type="match status" value="2"/>
</dbReference>
<feature type="domain" description="Glycosyltransferase subfamily 4-like N-terminal" evidence="1">
    <location>
        <begin position="30"/>
        <end position="143"/>
    </location>
</feature>
<dbReference type="CDD" id="cd03801">
    <property type="entry name" value="GT4_PimA-like"/>
    <property type="match status" value="1"/>
</dbReference>
<dbReference type="PANTHER" id="PTHR12526:SF630">
    <property type="entry name" value="GLYCOSYLTRANSFERASE"/>
    <property type="match status" value="1"/>
</dbReference>
<dbReference type="Proteomes" id="UP000317371">
    <property type="component" value="Unassembled WGS sequence"/>
</dbReference>
<reference evidence="2 3" key="1">
    <citation type="submission" date="2019-06" db="EMBL/GenBank/DDBJ databases">
        <title>Genome sequence of Litorilinea aerophila BAA-2444.</title>
        <authorList>
            <person name="Maclea K.S."/>
            <person name="Maurais E.G."/>
            <person name="Iannazzi L.C."/>
        </authorList>
    </citation>
    <scope>NUCLEOTIDE SEQUENCE [LARGE SCALE GENOMIC DNA]</scope>
    <source>
        <strain evidence="2 3">ATCC BAA-2444</strain>
    </source>
</reference>
<evidence type="ECO:0000313" key="3">
    <source>
        <dbReference type="Proteomes" id="UP000317371"/>
    </source>
</evidence>
<dbReference type="Pfam" id="PF13692">
    <property type="entry name" value="Glyco_trans_1_4"/>
    <property type="match status" value="1"/>
</dbReference>
<dbReference type="EMBL" id="VIGC01000013">
    <property type="protein sequence ID" value="TQE95483.1"/>
    <property type="molecule type" value="Genomic_DNA"/>
</dbReference>
<evidence type="ECO:0000313" key="2">
    <source>
        <dbReference type="EMBL" id="TQE95483.1"/>
    </source>
</evidence>
<accession>A0A540VH68</accession>
<proteinExistence type="predicted"/>
<dbReference type="SUPFAM" id="SSF53756">
    <property type="entry name" value="UDP-Glycosyltransferase/glycogen phosphorylase"/>
    <property type="match status" value="1"/>
</dbReference>